<dbReference type="FunFam" id="3.40.30.10:FF:000013">
    <property type="entry name" value="Blast:Protein SCO1 homolog, mitochondrial"/>
    <property type="match status" value="1"/>
</dbReference>
<dbReference type="EMBL" id="BKAD01000012">
    <property type="protein sequence ID" value="GEP30267.1"/>
    <property type="molecule type" value="Genomic_DNA"/>
</dbReference>
<evidence type="ECO:0000256" key="1">
    <source>
        <dbReference type="ARBA" id="ARBA00010996"/>
    </source>
</evidence>
<evidence type="ECO:0000313" key="7">
    <source>
        <dbReference type="Proteomes" id="UP000321337"/>
    </source>
</evidence>
<comment type="caution">
    <text evidence="6">The sequence shown here is derived from an EMBL/GenBank/DDBJ whole genome shotgun (WGS) entry which is preliminary data.</text>
</comment>
<dbReference type="PROSITE" id="PS51352">
    <property type="entry name" value="THIOREDOXIN_2"/>
    <property type="match status" value="1"/>
</dbReference>
<feature type="binding site" evidence="3">
    <location>
        <position position="161"/>
    </location>
    <ligand>
        <name>Cu cation</name>
        <dbReference type="ChEBI" id="CHEBI:23378"/>
    </ligand>
</feature>
<dbReference type="PANTHER" id="PTHR12151:SF25">
    <property type="entry name" value="LINALOOL DEHYDRATASE_ISOMERASE DOMAIN-CONTAINING PROTEIN"/>
    <property type="match status" value="1"/>
</dbReference>
<dbReference type="PROSITE" id="PS51257">
    <property type="entry name" value="PROKAR_LIPOPROTEIN"/>
    <property type="match status" value="1"/>
</dbReference>
<evidence type="ECO:0000256" key="2">
    <source>
        <dbReference type="ARBA" id="ARBA00023008"/>
    </source>
</evidence>
<dbReference type="PANTHER" id="PTHR12151">
    <property type="entry name" value="ELECTRON TRANSPORT PROTIN SCO1/SENC FAMILY MEMBER"/>
    <property type="match status" value="1"/>
</dbReference>
<dbReference type="Proteomes" id="UP000321337">
    <property type="component" value="Unassembled WGS sequence"/>
</dbReference>
<protein>
    <submittedName>
        <fullName evidence="6">Lipoprotein</fullName>
    </submittedName>
</protein>
<feature type="domain" description="Thioredoxin" evidence="5">
    <location>
        <begin position="34"/>
        <end position="164"/>
    </location>
</feature>
<keyword evidence="3" id="KW-0479">Metal-binding</keyword>
<feature type="binding site" evidence="3">
    <location>
        <position position="72"/>
    </location>
    <ligand>
        <name>Cu cation</name>
        <dbReference type="ChEBI" id="CHEBI:23378"/>
    </ligand>
</feature>
<accession>A0A512L742</accession>
<feature type="binding site" evidence="3">
    <location>
        <position position="76"/>
    </location>
    <ligand>
        <name>Cu cation</name>
        <dbReference type="ChEBI" id="CHEBI:23378"/>
    </ligand>
</feature>
<organism evidence="6 7">
    <name type="scientific">Sulfuriferula plumbiphila</name>
    <dbReference type="NCBI Taxonomy" id="171865"/>
    <lineage>
        <taxon>Bacteria</taxon>
        <taxon>Pseudomonadati</taxon>
        <taxon>Pseudomonadota</taxon>
        <taxon>Betaproteobacteria</taxon>
        <taxon>Nitrosomonadales</taxon>
        <taxon>Sulfuricellaceae</taxon>
        <taxon>Sulfuriferula</taxon>
    </lineage>
</organism>
<sequence length="197" mass="21717">MVMLRLARFLFLFLVLVLTGCGEKQPVHYLATDITGVGYARDFRLTDQTGKVRTLADFRGKVVAIFFGYTHCPDVCPATLSDFAMAMKLLGKDAARVQVIFVTLDPERDTRAVLAHYVPAFNPGFLGMYADPAGTAALAKAFKVFYQKQPADGHGRYAVDHSAGTYIYDTQGRLRLYMAYGQGPPAIAHDISLLLKD</sequence>
<gene>
    <name evidence="6" type="ORF">TPL01_14050</name>
</gene>
<dbReference type="InterPro" id="IPR003782">
    <property type="entry name" value="SCO1/SenC"/>
</dbReference>
<name>A0A512L742_9PROT</name>
<comment type="similarity">
    <text evidence="1">Belongs to the SCO1/2 family.</text>
</comment>
<dbReference type="Gene3D" id="3.40.30.10">
    <property type="entry name" value="Glutaredoxin"/>
    <property type="match status" value="1"/>
</dbReference>
<dbReference type="InterPro" id="IPR013766">
    <property type="entry name" value="Thioredoxin_domain"/>
</dbReference>
<evidence type="ECO:0000256" key="4">
    <source>
        <dbReference type="PIRSR" id="PIRSR603782-2"/>
    </source>
</evidence>
<keyword evidence="6" id="KW-0449">Lipoprotein</keyword>
<keyword evidence="4" id="KW-1015">Disulfide bond</keyword>
<evidence type="ECO:0000259" key="5">
    <source>
        <dbReference type="PROSITE" id="PS51352"/>
    </source>
</evidence>
<dbReference type="InterPro" id="IPR036249">
    <property type="entry name" value="Thioredoxin-like_sf"/>
</dbReference>
<keyword evidence="2 3" id="KW-0186">Copper</keyword>
<dbReference type="Pfam" id="PF02630">
    <property type="entry name" value="SCO1-SenC"/>
    <property type="match status" value="1"/>
</dbReference>
<dbReference type="SUPFAM" id="SSF52833">
    <property type="entry name" value="Thioredoxin-like"/>
    <property type="match status" value="1"/>
</dbReference>
<keyword evidence="7" id="KW-1185">Reference proteome</keyword>
<feature type="disulfide bond" description="Redox-active" evidence="4">
    <location>
        <begin position="72"/>
        <end position="76"/>
    </location>
</feature>
<reference evidence="6 7" key="1">
    <citation type="submission" date="2019-07" db="EMBL/GenBank/DDBJ databases">
        <title>Whole genome shotgun sequence of Thiobacillus plumbophilus NBRC 107929.</title>
        <authorList>
            <person name="Hosoyama A."/>
            <person name="Uohara A."/>
            <person name="Ohji S."/>
            <person name="Ichikawa N."/>
        </authorList>
    </citation>
    <scope>NUCLEOTIDE SEQUENCE [LARGE SCALE GENOMIC DNA]</scope>
    <source>
        <strain evidence="6 7">NBRC 107929</strain>
    </source>
</reference>
<evidence type="ECO:0000313" key="6">
    <source>
        <dbReference type="EMBL" id="GEP30267.1"/>
    </source>
</evidence>
<dbReference type="CDD" id="cd02968">
    <property type="entry name" value="SCO"/>
    <property type="match status" value="1"/>
</dbReference>
<evidence type="ECO:0000256" key="3">
    <source>
        <dbReference type="PIRSR" id="PIRSR603782-1"/>
    </source>
</evidence>
<dbReference type="GO" id="GO:0046872">
    <property type="term" value="F:metal ion binding"/>
    <property type="evidence" value="ECO:0007669"/>
    <property type="project" value="UniProtKB-KW"/>
</dbReference>
<dbReference type="AlphaFoldDB" id="A0A512L742"/>
<proteinExistence type="inferred from homology"/>